<dbReference type="Gene3D" id="1.10.10.10">
    <property type="entry name" value="Winged helix-like DNA-binding domain superfamily/Winged helix DNA-binding domain"/>
    <property type="match status" value="1"/>
</dbReference>
<keyword evidence="3" id="KW-0804">Transcription</keyword>
<feature type="domain" description="HTH iclR-type" evidence="4">
    <location>
        <begin position="20"/>
        <end position="81"/>
    </location>
</feature>
<comment type="caution">
    <text evidence="6">The sequence shown here is derived from an EMBL/GenBank/DDBJ whole genome shotgun (WGS) entry which is preliminary data.</text>
</comment>
<dbReference type="InterPro" id="IPR050707">
    <property type="entry name" value="HTH_MetabolicPath_Reg"/>
</dbReference>
<dbReference type="InterPro" id="IPR029016">
    <property type="entry name" value="GAF-like_dom_sf"/>
</dbReference>
<feature type="domain" description="IclR-ED" evidence="5">
    <location>
        <begin position="82"/>
        <end position="236"/>
    </location>
</feature>
<dbReference type="SMART" id="SM00346">
    <property type="entry name" value="HTH_ICLR"/>
    <property type="match status" value="1"/>
</dbReference>
<dbReference type="Gene3D" id="3.30.450.40">
    <property type="match status" value="2"/>
</dbReference>
<dbReference type="PROSITE" id="PS51078">
    <property type="entry name" value="ICLR_ED"/>
    <property type="match status" value="1"/>
</dbReference>
<sequence length="240" mass="25635">MPKKSSRPSVADEQAAPGGAAAVDRAISLLTAFQPGESALTVTELAERTRLYNSTVLRLLASLAHGRLLRRTADGRWALGPEVARLGALYTASFSLEDVVLPEMRELVARTQESVAFHVRQGEQRLVLLRVDSPQLLRDHVRAGDVLPLDRGAGGRVLMACSGAPGRLYDQVRQDGYVMVTGDRIPGLVGISAPVWRTGTELAGALTLTAPEIRVQPSFVDELRASAARLTQALGGRAPG</sequence>
<dbReference type="PANTHER" id="PTHR30136:SF39">
    <property type="entry name" value="TRANSCRIPTIONAL REGULATORY PROTEIN"/>
    <property type="match status" value="1"/>
</dbReference>
<dbReference type="Pfam" id="PF09339">
    <property type="entry name" value="HTH_IclR"/>
    <property type="match status" value="1"/>
</dbReference>
<evidence type="ECO:0000313" key="7">
    <source>
        <dbReference type="Proteomes" id="UP001368500"/>
    </source>
</evidence>
<evidence type="ECO:0000256" key="1">
    <source>
        <dbReference type="ARBA" id="ARBA00023015"/>
    </source>
</evidence>
<proteinExistence type="predicted"/>
<dbReference type="PANTHER" id="PTHR30136">
    <property type="entry name" value="HELIX-TURN-HELIX TRANSCRIPTIONAL REGULATOR, ICLR FAMILY"/>
    <property type="match status" value="1"/>
</dbReference>
<name>A0ABU9BBC4_9BURK</name>
<dbReference type="RefSeq" id="WP_341374724.1">
    <property type="nucleotide sequence ID" value="NZ_JBBUTF010000011.1"/>
</dbReference>
<keyword evidence="7" id="KW-1185">Reference proteome</keyword>
<evidence type="ECO:0000259" key="5">
    <source>
        <dbReference type="PROSITE" id="PS51078"/>
    </source>
</evidence>
<dbReference type="Pfam" id="PF01614">
    <property type="entry name" value="IclR_C"/>
    <property type="match status" value="1"/>
</dbReference>
<keyword evidence="1" id="KW-0805">Transcription regulation</keyword>
<evidence type="ECO:0000256" key="3">
    <source>
        <dbReference type="ARBA" id="ARBA00023163"/>
    </source>
</evidence>
<dbReference type="SUPFAM" id="SSF46785">
    <property type="entry name" value="Winged helix' DNA-binding domain"/>
    <property type="match status" value="1"/>
</dbReference>
<dbReference type="InterPro" id="IPR014757">
    <property type="entry name" value="Tscrpt_reg_IclR_C"/>
</dbReference>
<organism evidence="6 7">
    <name type="scientific">Pseudaquabacterium rugosum</name>
    <dbReference type="NCBI Taxonomy" id="2984194"/>
    <lineage>
        <taxon>Bacteria</taxon>
        <taxon>Pseudomonadati</taxon>
        <taxon>Pseudomonadota</taxon>
        <taxon>Betaproteobacteria</taxon>
        <taxon>Burkholderiales</taxon>
        <taxon>Sphaerotilaceae</taxon>
        <taxon>Pseudaquabacterium</taxon>
    </lineage>
</organism>
<accession>A0ABU9BBC4</accession>
<dbReference type="SUPFAM" id="SSF55781">
    <property type="entry name" value="GAF domain-like"/>
    <property type="match status" value="1"/>
</dbReference>
<dbReference type="InterPro" id="IPR005471">
    <property type="entry name" value="Tscrpt_reg_IclR_N"/>
</dbReference>
<protein>
    <submittedName>
        <fullName evidence="6">IclR family transcriptional regulator</fullName>
    </submittedName>
</protein>
<reference evidence="6 7" key="1">
    <citation type="submission" date="2024-04" db="EMBL/GenBank/DDBJ databases">
        <title>Novel species of the genus Ideonella isolated from streams.</title>
        <authorList>
            <person name="Lu H."/>
        </authorList>
    </citation>
    <scope>NUCLEOTIDE SEQUENCE [LARGE SCALE GENOMIC DNA]</scope>
    <source>
        <strain evidence="6 7">BYS139W</strain>
    </source>
</reference>
<dbReference type="PROSITE" id="PS51077">
    <property type="entry name" value="HTH_ICLR"/>
    <property type="match status" value="1"/>
</dbReference>
<keyword evidence="2" id="KW-0238">DNA-binding</keyword>
<dbReference type="Proteomes" id="UP001368500">
    <property type="component" value="Unassembled WGS sequence"/>
</dbReference>
<dbReference type="InterPro" id="IPR036390">
    <property type="entry name" value="WH_DNA-bd_sf"/>
</dbReference>
<gene>
    <name evidence="6" type="ORF">AACH11_13300</name>
</gene>
<evidence type="ECO:0000259" key="4">
    <source>
        <dbReference type="PROSITE" id="PS51077"/>
    </source>
</evidence>
<evidence type="ECO:0000313" key="6">
    <source>
        <dbReference type="EMBL" id="MEK8026941.1"/>
    </source>
</evidence>
<dbReference type="EMBL" id="JBBUTF010000011">
    <property type="protein sequence ID" value="MEK8026941.1"/>
    <property type="molecule type" value="Genomic_DNA"/>
</dbReference>
<evidence type="ECO:0000256" key="2">
    <source>
        <dbReference type="ARBA" id="ARBA00023125"/>
    </source>
</evidence>
<dbReference type="InterPro" id="IPR036388">
    <property type="entry name" value="WH-like_DNA-bd_sf"/>
</dbReference>